<gene>
    <name evidence="1" type="ORF">Tci_917024</name>
</gene>
<dbReference type="EMBL" id="BKCJ011638891">
    <property type="protein sequence ID" value="GFD45055.1"/>
    <property type="molecule type" value="Genomic_DNA"/>
</dbReference>
<sequence>KECLKVIASCLDSAIIAIKIIQIAADCFQWDLVGLAAKSVAPSYHRLRDSGELHELDEQLLDIVRVASVEYFQGGGCM</sequence>
<name>A0A699WBS9_TANCI</name>
<evidence type="ECO:0000313" key="1">
    <source>
        <dbReference type="EMBL" id="GFD45055.1"/>
    </source>
</evidence>
<dbReference type="InterPro" id="IPR044953">
    <property type="entry name" value="At1g04390-like"/>
</dbReference>
<protein>
    <submittedName>
        <fullName evidence="1">Uncharacterized protein</fullName>
    </submittedName>
</protein>
<reference evidence="1" key="1">
    <citation type="journal article" date="2019" name="Sci. Rep.">
        <title>Draft genome of Tanacetum cinerariifolium, the natural source of mosquito coil.</title>
        <authorList>
            <person name="Yamashiro T."/>
            <person name="Shiraishi A."/>
            <person name="Satake H."/>
            <person name="Nakayama K."/>
        </authorList>
    </citation>
    <scope>NUCLEOTIDE SEQUENCE</scope>
</reference>
<proteinExistence type="predicted"/>
<feature type="non-terminal residue" evidence="1">
    <location>
        <position position="1"/>
    </location>
</feature>
<accession>A0A699WBS9</accession>
<comment type="caution">
    <text evidence="1">The sequence shown here is derived from an EMBL/GenBank/DDBJ whole genome shotgun (WGS) entry which is preliminary data.</text>
</comment>
<organism evidence="1">
    <name type="scientific">Tanacetum cinerariifolium</name>
    <name type="common">Dalmatian daisy</name>
    <name type="synonym">Chrysanthemum cinerariifolium</name>
    <dbReference type="NCBI Taxonomy" id="118510"/>
    <lineage>
        <taxon>Eukaryota</taxon>
        <taxon>Viridiplantae</taxon>
        <taxon>Streptophyta</taxon>
        <taxon>Embryophyta</taxon>
        <taxon>Tracheophyta</taxon>
        <taxon>Spermatophyta</taxon>
        <taxon>Magnoliopsida</taxon>
        <taxon>eudicotyledons</taxon>
        <taxon>Gunneridae</taxon>
        <taxon>Pentapetalae</taxon>
        <taxon>asterids</taxon>
        <taxon>campanulids</taxon>
        <taxon>Asterales</taxon>
        <taxon>Asteraceae</taxon>
        <taxon>Asteroideae</taxon>
        <taxon>Anthemideae</taxon>
        <taxon>Anthemidinae</taxon>
        <taxon>Tanacetum</taxon>
    </lineage>
</organism>
<dbReference type="PANTHER" id="PTHR35918:SF1">
    <property type="entry name" value="BTB DOMAIN-CONTAINING PROTEIN"/>
    <property type="match status" value="1"/>
</dbReference>
<dbReference type="AlphaFoldDB" id="A0A699WBS9"/>
<dbReference type="PANTHER" id="PTHR35918">
    <property type="entry name" value="OS06G0674800 PROTEIN"/>
    <property type="match status" value="1"/>
</dbReference>